<dbReference type="EMBL" id="CAEZUX010000009">
    <property type="protein sequence ID" value="CAB4607475.1"/>
    <property type="molecule type" value="Genomic_DNA"/>
</dbReference>
<evidence type="ECO:0000256" key="1">
    <source>
        <dbReference type="ARBA" id="ARBA00004141"/>
    </source>
</evidence>
<feature type="transmembrane region" description="Helical" evidence="5">
    <location>
        <begin position="16"/>
        <end position="36"/>
    </location>
</feature>
<organism evidence="7">
    <name type="scientific">freshwater metagenome</name>
    <dbReference type="NCBI Taxonomy" id="449393"/>
    <lineage>
        <taxon>unclassified sequences</taxon>
        <taxon>metagenomes</taxon>
        <taxon>ecological metagenomes</taxon>
    </lineage>
</organism>
<evidence type="ECO:0000256" key="2">
    <source>
        <dbReference type="ARBA" id="ARBA00022692"/>
    </source>
</evidence>
<comment type="subcellular location">
    <subcellularLocation>
        <location evidence="1">Membrane</location>
        <topology evidence="1">Multi-pass membrane protein</topology>
    </subcellularLocation>
</comment>
<keyword evidence="4 5" id="KW-0472">Membrane</keyword>
<feature type="transmembrane region" description="Helical" evidence="5">
    <location>
        <begin position="127"/>
        <end position="144"/>
    </location>
</feature>
<gene>
    <name evidence="7" type="ORF">UFOPK1874_00208</name>
</gene>
<evidence type="ECO:0000259" key="6">
    <source>
        <dbReference type="Pfam" id="PF01794"/>
    </source>
</evidence>
<name>A0A6J6H831_9ZZZZ</name>
<accession>A0A6J6H831</accession>
<keyword evidence="3 5" id="KW-1133">Transmembrane helix</keyword>
<protein>
    <submittedName>
        <fullName evidence="7">Unannotated protein</fullName>
    </submittedName>
</protein>
<dbReference type="Pfam" id="PF01794">
    <property type="entry name" value="Ferric_reduct"/>
    <property type="match status" value="1"/>
</dbReference>
<dbReference type="InterPro" id="IPR013130">
    <property type="entry name" value="Fe3_Rdtase_TM_dom"/>
</dbReference>
<evidence type="ECO:0000256" key="3">
    <source>
        <dbReference type="ARBA" id="ARBA00022989"/>
    </source>
</evidence>
<feature type="transmembrane region" description="Helical" evidence="5">
    <location>
        <begin position="48"/>
        <end position="68"/>
    </location>
</feature>
<dbReference type="AlphaFoldDB" id="A0A6J6H831"/>
<reference evidence="7" key="1">
    <citation type="submission" date="2020-05" db="EMBL/GenBank/DDBJ databases">
        <authorList>
            <person name="Chiriac C."/>
            <person name="Salcher M."/>
            <person name="Ghai R."/>
            <person name="Kavagutti S V."/>
        </authorList>
    </citation>
    <scope>NUCLEOTIDE SEQUENCE</scope>
</reference>
<dbReference type="GO" id="GO:0016020">
    <property type="term" value="C:membrane"/>
    <property type="evidence" value="ECO:0007669"/>
    <property type="project" value="UniProtKB-SubCell"/>
</dbReference>
<evidence type="ECO:0000256" key="4">
    <source>
        <dbReference type="ARBA" id="ARBA00023136"/>
    </source>
</evidence>
<keyword evidence="2 5" id="KW-0812">Transmembrane</keyword>
<evidence type="ECO:0000313" key="7">
    <source>
        <dbReference type="EMBL" id="CAB4607475.1"/>
    </source>
</evidence>
<feature type="transmembrane region" description="Helical" evidence="5">
    <location>
        <begin position="150"/>
        <end position="172"/>
    </location>
</feature>
<feature type="transmembrane region" description="Helical" evidence="5">
    <location>
        <begin position="88"/>
        <end position="106"/>
    </location>
</feature>
<feature type="domain" description="Ferric oxidoreductase" evidence="6">
    <location>
        <begin position="17"/>
        <end position="135"/>
    </location>
</feature>
<proteinExistence type="predicted"/>
<sequence>MIAGIWWDFTRASANVAWVLVLFTILWGVLLTTRVLRGMDRPAWLRDLHSWLGGLTVCFAAIHMFTLVPDKYVNFEIINLFVPFTNSYKPIPVALGVLGFWTLVAIQGTSLMMKKMSRETWRRIHMLSYPLYAIIVVHSLTAGSDVGTRLYTGFSMSLAMTGAAVGGTRWVAGRNIDRKKRENQESAATR</sequence>
<evidence type="ECO:0000256" key="5">
    <source>
        <dbReference type="SAM" id="Phobius"/>
    </source>
</evidence>